<proteinExistence type="inferred from homology"/>
<dbReference type="OrthoDB" id="1470350at2759"/>
<evidence type="ECO:0000256" key="5">
    <source>
        <dbReference type="ARBA" id="ARBA00023002"/>
    </source>
</evidence>
<dbReference type="Pfam" id="PF00067">
    <property type="entry name" value="p450"/>
    <property type="match status" value="1"/>
</dbReference>
<evidence type="ECO:0000256" key="4">
    <source>
        <dbReference type="ARBA" id="ARBA00022723"/>
    </source>
</evidence>
<dbReference type="InterPro" id="IPR002402">
    <property type="entry name" value="Cyt_P450_E_grp-II"/>
</dbReference>
<dbReference type="Gene3D" id="1.10.630.10">
    <property type="entry name" value="Cytochrome P450"/>
    <property type="match status" value="1"/>
</dbReference>
<reference evidence="9 10" key="1">
    <citation type="submission" date="2016-04" db="EMBL/GenBank/DDBJ databases">
        <title>A degradative enzymes factory behind the ericoid mycorrhizal symbiosis.</title>
        <authorList>
            <consortium name="DOE Joint Genome Institute"/>
            <person name="Martino E."/>
            <person name="Morin E."/>
            <person name="Grelet G."/>
            <person name="Kuo A."/>
            <person name="Kohler A."/>
            <person name="Daghino S."/>
            <person name="Barry K."/>
            <person name="Choi C."/>
            <person name="Cichocki N."/>
            <person name="Clum A."/>
            <person name="Copeland A."/>
            <person name="Hainaut M."/>
            <person name="Haridas S."/>
            <person name="Labutti K."/>
            <person name="Lindquist E."/>
            <person name="Lipzen A."/>
            <person name="Khouja H.-R."/>
            <person name="Murat C."/>
            <person name="Ohm R."/>
            <person name="Olson A."/>
            <person name="Spatafora J."/>
            <person name="Veneault-Fourrey C."/>
            <person name="Henrissat B."/>
            <person name="Grigoriev I."/>
            <person name="Martin F."/>
            <person name="Perotto S."/>
        </authorList>
    </citation>
    <scope>NUCLEOTIDE SEQUENCE [LARGE SCALE GENOMIC DNA]</scope>
    <source>
        <strain evidence="9 10">F</strain>
    </source>
</reference>
<dbReference type="AlphaFoldDB" id="A0A2J6RIQ5"/>
<evidence type="ECO:0000256" key="6">
    <source>
        <dbReference type="ARBA" id="ARBA00023004"/>
    </source>
</evidence>
<name>A0A2J6RIQ5_HYAVF</name>
<dbReference type="GO" id="GO:0016712">
    <property type="term" value="F:oxidoreductase activity, acting on paired donors, with incorporation or reduction of molecular oxygen, reduced flavin or flavoprotein as one donor, and incorporation of one atom of oxygen"/>
    <property type="evidence" value="ECO:0007669"/>
    <property type="project" value="InterPro"/>
</dbReference>
<dbReference type="PANTHER" id="PTHR24287">
    <property type="entry name" value="P450, PUTATIVE (EUROFUNG)-RELATED"/>
    <property type="match status" value="1"/>
</dbReference>
<dbReference type="EMBL" id="KZ613948">
    <property type="protein sequence ID" value="PMD38396.1"/>
    <property type="molecule type" value="Genomic_DNA"/>
</dbReference>
<gene>
    <name evidence="9" type="ORF">L207DRAFT_555673</name>
</gene>
<keyword evidence="8" id="KW-0472">Membrane</keyword>
<feature type="transmembrane region" description="Helical" evidence="8">
    <location>
        <begin position="6"/>
        <end position="23"/>
    </location>
</feature>
<dbReference type="SUPFAM" id="SSF48264">
    <property type="entry name" value="Cytochrome P450"/>
    <property type="match status" value="1"/>
</dbReference>
<dbReference type="InterPro" id="IPR002974">
    <property type="entry name" value="Cyt_P450_E_CYP52_ascomycetes"/>
</dbReference>
<keyword evidence="4" id="KW-0479">Metal-binding</keyword>
<keyword evidence="5" id="KW-0560">Oxidoreductase</keyword>
<keyword evidence="3" id="KW-0349">Heme</keyword>
<dbReference type="InterPro" id="IPR036396">
    <property type="entry name" value="Cyt_P450_sf"/>
</dbReference>
<dbReference type="STRING" id="1149755.A0A2J6RIQ5"/>
<dbReference type="Proteomes" id="UP000235786">
    <property type="component" value="Unassembled WGS sequence"/>
</dbReference>
<accession>A0A2J6RIQ5</accession>
<keyword evidence="8" id="KW-1133">Transmembrane helix</keyword>
<dbReference type="PRINTS" id="PR01239">
    <property type="entry name" value="EP450IICYP52"/>
</dbReference>
<keyword evidence="10" id="KW-1185">Reference proteome</keyword>
<dbReference type="PANTHER" id="PTHR24287:SF17">
    <property type="entry name" value="P450, PUTATIVE (EUROFUNG)-RELATED"/>
    <property type="match status" value="1"/>
</dbReference>
<evidence type="ECO:0000256" key="3">
    <source>
        <dbReference type="ARBA" id="ARBA00022617"/>
    </source>
</evidence>
<dbReference type="InterPro" id="IPR001128">
    <property type="entry name" value="Cyt_P450"/>
</dbReference>
<organism evidence="9 10">
    <name type="scientific">Hyaloscypha variabilis (strain UAMH 11265 / GT02V1 / F)</name>
    <name type="common">Meliniomyces variabilis</name>
    <dbReference type="NCBI Taxonomy" id="1149755"/>
    <lineage>
        <taxon>Eukaryota</taxon>
        <taxon>Fungi</taxon>
        <taxon>Dikarya</taxon>
        <taxon>Ascomycota</taxon>
        <taxon>Pezizomycotina</taxon>
        <taxon>Leotiomycetes</taxon>
        <taxon>Helotiales</taxon>
        <taxon>Hyaloscyphaceae</taxon>
        <taxon>Hyaloscypha</taxon>
        <taxon>Hyaloscypha variabilis</taxon>
    </lineage>
</organism>
<keyword evidence="7" id="KW-0503">Monooxygenase</keyword>
<evidence type="ECO:0000313" key="9">
    <source>
        <dbReference type="EMBL" id="PMD38396.1"/>
    </source>
</evidence>
<keyword evidence="6" id="KW-0408">Iron</keyword>
<dbReference type="InterPro" id="IPR047146">
    <property type="entry name" value="Cyt_P450_E_CYP52_fungi"/>
</dbReference>
<comment type="similarity">
    <text evidence="2">Belongs to the cytochrome P450 family.</text>
</comment>
<dbReference type="PRINTS" id="PR00464">
    <property type="entry name" value="EP450II"/>
</dbReference>
<dbReference type="GO" id="GO:0005506">
    <property type="term" value="F:iron ion binding"/>
    <property type="evidence" value="ECO:0007669"/>
    <property type="project" value="InterPro"/>
</dbReference>
<comment type="cofactor">
    <cofactor evidence="1">
        <name>heme</name>
        <dbReference type="ChEBI" id="CHEBI:30413"/>
    </cofactor>
</comment>
<sequence length="475" mass="54320">MFKDGVLAILASAIFIYFLYYTFKELSYRLASRKAGCSSPIRYWHWDPILGFDLLLRKIKDMNKGDSEATDREILKAYGKTTILATQVDRFDNEPMNHKPCQPFLGDGIITRDGAFWKRSRQLTNPIFSRAQVSTLAPFEVHVGRMIRRIPRDGSTVDLQPLLKMLFLDSSTEFIFGKSANSLSSETNSPVARRLPVLFNQALEGMFPRLMLGRFAFLLKGSEKQCKKTCAEVHAIIDGYIDEEMELQAKLKTQGKELDTDGDSAYGYVLLRELVKQTDDKEYIRSELANIFFPARDTAAMLTRNVIFMVARRPEVWDKLRAEVLAIGDAELTFELLKTLKYTHAVMNETLRLNTPVGGSWKTCVSPCILPHGGGSTGRDPILLQSGDQVRISFVELHTDPEIWGDDARVFRPERWDGLKQSWNHIPFMGGRRIYMLLREFKALENRDECFEYVDKIVFTRESRHGVKVAFVPES</sequence>
<keyword evidence="8" id="KW-0812">Transmembrane</keyword>
<evidence type="ECO:0000256" key="8">
    <source>
        <dbReference type="SAM" id="Phobius"/>
    </source>
</evidence>
<dbReference type="GO" id="GO:0020037">
    <property type="term" value="F:heme binding"/>
    <property type="evidence" value="ECO:0007669"/>
    <property type="project" value="InterPro"/>
</dbReference>
<protein>
    <submittedName>
        <fullName evidence="9">Cytochrome P450 alkane hydroxylase-like protein</fullName>
    </submittedName>
</protein>
<evidence type="ECO:0000313" key="10">
    <source>
        <dbReference type="Proteomes" id="UP000235786"/>
    </source>
</evidence>
<evidence type="ECO:0000256" key="2">
    <source>
        <dbReference type="ARBA" id="ARBA00010617"/>
    </source>
</evidence>
<evidence type="ECO:0000256" key="1">
    <source>
        <dbReference type="ARBA" id="ARBA00001971"/>
    </source>
</evidence>
<evidence type="ECO:0000256" key="7">
    <source>
        <dbReference type="ARBA" id="ARBA00023033"/>
    </source>
</evidence>